<evidence type="ECO:0000256" key="2">
    <source>
        <dbReference type="SAM" id="SignalP"/>
    </source>
</evidence>
<name>A0A409VQF7_9AGAR</name>
<dbReference type="EMBL" id="NHTK01006007">
    <property type="protein sequence ID" value="PPQ68468.1"/>
    <property type="molecule type" value="Genomic_DNA"/>
</dbReference>
<dbReference type="OrthoDB" id="3124401at2759"/>
<evidence type="ECO:0000313" key="3">
    <source>
        <dbReference type="EMBL" id="PPQ68468.1"/>
    </source>
</evidence>
<dbReference type="Proteomes" id="UP000284842">
    <property type="component" value="Unassembled WGS sequence"/>
</dbReference>
<keyword evidence="4" id="KW-1185">Reference proteome</keyword>
<feature type="chain" id="PRO_5019287948" description="Glycoside hydrolase family 3 C-terminal domain-containing protein" evidence="2">
    <location>
        <begin position="24"/>
        <end position="238"/>
    </location>
</feature>
<dbReference type="AlphaFoldDB" id="A0A409VQF7"/>
<evidence type="ECO:0000313" key="4">
    <source>
        <dbReference type="Proteomes" id="UP000284842"/>
    </source>
</evidence>
<evidence type="ECO:0008006" key="5">
    <source>
        <dbReference type="Google" id="ProtNLM"/>
    </source>
</evidence>
<proteinExistence type="predicted"/>
<keyword evidence="2" id="KW-0732">Signal</keyword>
<comment type="caution">
    <text evidence="3">The sequence shown here is derived from an EMBL/GenBank/DDBJ whole genome shotgun (WGS) entry which is preliminary data.</text>
</comment>
<feature type="signal peptide" evidence="2">
    <location>
        <begin position="1"/>
        <end position="23"/>
    </location>
</feature>
<organism evidence="3 4">
    <name type="scientific">Panaeolus cyanescens</name>
    <dbReference type="NCBI Taxonomy" id="181874"/>
    <lineage>
        <taxon>Eukaryota</taxon>
        <taxon>Fungi</taxon>
        <taxon>Dikarya</taxon>
        <taxon>Basidiomycota</taxon>
        <taxon>Agaricomycotina</taxon>
        <taxon>Agaricomycetes</taxon>
        <taxon>Agaricomycetidae</taxon>
        <taxon>Agaricales</taxon>
        <taxon>Agaricineae</taxon>
        <taxon>Galeropsidaceae</taxon>
        <taxon>Panaeolus</taxon>
    </lineage>
</organism>
<sequence>MLFSLTSVIYLLSLFSAFESVYSIPLIKGHEVNIPQTLQRRAKQGLAESAVQASNYIKKDRSINKGKLCFYSGSTEIGGKKTPVYTVLDKFTKQPDINCRTLPDLLLAGNFKEASNTWHNPEWTAASKAMASRAKGIVIVLLGETVLPTSVWEVTEKKALQANPRATGIQVYIYKSDGQFHKGAFIPIAGSASRSPTPSSSEGSGDEGTRGRGNRRGSTSGRGGSRNRSKGPANASSG</sequence>
<gene>
    <name evidence="3" type="ORF">CVT24_005565</name>
</gene>
<accession>A0A409VQF7</accession>
<evidence type="ECO:0000256" key="1">
    <source>
        <dbReference type="SAM" id="MobiDB-lite"/>
    </source>
</evidence>
<feature type="region of interest" description="Disordered" evidence="1">
    <location>
        <begin position="188"/>
        <end position="238"/>
    </location>
</feature>
<reference evidence="3 4" key="1">
    <citation type="journal article" date="2018" name="Evol. Lett.">
        <title>Horizontal gene cluster transfer increased hallucinogenic mushroom diversity.</title>
        <authorList>
            <person name="Reynolds H.T."/>
            <person name="Vijayakumar V."/>
            <person name="Gluck-Thaler E."/>
            <person name="Korotkin H.B."/>
            <person name="Matheny P.B."/>
            <person name="Slot J.C."/>
        </authorList>
    </citation>
    <scope>NUCLEOTIDE SEQUENCE [LARGE SCALE GENOMIC DNA]</scope>
    <source>
        <strain evidence="3 4">2629</strain>
    </source>
</reference>
<protein>
    <recommendedName>
        <fullName evidence="5">Glycoside hydrolase family 3 C-terminal domain-containing protein</fullName>
    </recommendedName>
</protein>
<feature type="compositionally biased region" description="Low complexity" evidence="1">
    <location>
        <begin position="189"/>
        <end position="203"/>
    </location>
</feature>
<dbReference type="InParanoid" id="A0A409VQF7"/>